<dbReference type="Proteomes" id="UP000199614">
    <property type="component" value="Unassembled WGS sequence"/>
</dbReference>
<dbReference type="PANTHER" id="PTHR38441:SF1">
    <property type="entry name" value="MEMBRANE PROTEIN"/>
    <property type="match status" value="1"/>
</dbReference>
<dbReference type="PANTHER" id="PTHR38441">
    <property type="entry name" value="INTEGRAL MEMBRANE PROTEIN-RELATED"/>
    <property type="match status" value="1"/>
</dbReference>
<dbReference type="STRING" id="260086.SAMN05216207_101443"/>
<keyword evidence="1" id="KW-1133">Transmembrane helix</keyword>
<keyword evidence="3" id="KW-1185">Reference proteome</keyword>
<evidence type="ECO:0000313" key="3">
    <source>
        <dbReference type="Proteomes" id="UP000199614"/>
    </source>
</evidence>
<accession>A0A1I4YYL8</accession>
<gene>
    <name evidence="2" type="ORF">SAMN05216207_101443</name>
</gene>
<reference evidence="2 3" key="1">
    <citation type="submission" date="2016-10" db="EMBL/GenBank/DDBJ databases">
        <authorList>
            <person name="de Groot N.N."/>
        </authorList>
    </citation>
    <scope>NUCLEOTIDE SEQUENCE [LARGE SCALE GENOMIC DNA]</scope>
    <source>
        <strain evidence="2 3">CGMCC 4.1877</strain>
    </source>
</reference>
<keyword evidence="1" id="KW-0472">Membrane</keyword>
<sequence>MWVDAAATPDFTRLRSSLLRFVVPATVLFLAWFLCYLVLNAWYKDLLSLRPGGIPLVLLLAAGQFVSTFALTAAYNRYARRRLDPLAGRVRARLEGASS</sequence>
<dbReference type="InterPro" id="IPR007436">
    <property type="entry name" value="DUF485"/>
</dbReference>
<dbReference type="OrthoDB" id="3543412at2"/>
<proteinExistence type="predicted"/>
<organism evidence="2 3">
    <name type="scientific">Pseudonocardia ammonioxydans</name>
    <dbReference type="NCBI Taxonomy" id="260086"/>
    <lineage>
        <taxon>Bacteria</taxon>
        <taxon>Bacillati</taxon>
        <taxon>Actinomycetota</taxon>
        <taxon>Actinomycetes</taxon>
        <taxon>Pseudonocardiales</taxon>
        <taxon>Pseudonocardiaceae</taxon>
        <taxon>Pseudonocardia</taxon>
    </lineage>
</organism>
<dbReference type="EMBL" id="FOUY01000014">
    <property type="protein sequence ID" value="SFN43105.1"/>
    <property type="molecule type" value="Genomic_DNA"/>
</dbReference>
<feature type="transmembrane region" description="Helical" evidence="1">
    <location>
        <begin position="21"/>
        <end position="42"/>
    </location>
</feature>
<feature type="transmembrane region" description="Helical" evidence="1">
    <location>
        <begin position="54"/>
        <end position="75"/>
    </location>
</feature>
<dbReference type="AlphaFoldDB" id="A0A1I4YYL8"/>
<dbReference type="Pfam" id="PF04341">
    <property type="entry name" value="DUF485"/>
    <property type="match status" value="1"/>
</dbReference>
<protein>
    <submittedName>
        <fullName evidence="2">Uncharacterized membrane protein, DUF485 family</fullName>
    </submittedName>
</protein>
<evidence type="ECO:0000256" key="1">
    <source>
        <dbReference type="SAM" id="Phobius"/>
    </source>
</evidence>
<evidence type="ECO:0000313" key="2">
    <source>
        <dbReference type="EMBL" id="SFN43105.1"/>
    </source>
</evidence>
<name>A0A1I4YYL8_PSUAM</name>
<keyword evidence="1" id="KW-0812">Transmembrane</keyword>